<sequence>MDSVGPKGETGAHPTLAGNLFDPNVSADGRMSTGEGVGGTSADTVRHEGAEHLRNTTGAGTSSGLEGSSSSNYGSGIGSGLGSGMSSNEGRIHDEGIDHIKSNVGVTGSEAPTEQTQQSGILGGIKSYLGYGKTGETTEGYSSNATTGQGSQHDAVLEGRDYESRNTRPTQFNPDEERGILEGRDYQDRNTGPSKFTSDEETGIMEGRDHEHRNTGPSKFTSDEETGIMEGRDHEGRNRDINQPTPNEERGILEGRDHESREGGAHAGGLAEHENKLSDAAKGSARHNEDAIPTAGGIKLGSKHWGESQVVPDNPKPRASEAGISSSEGQPTGTRDNVDVRNQVVADIHTDQVRDNTHANTGSAAPPGENATGPSSTEKHGGLADKLKNTLHVGGNKE</sequence>
<feature type="compositionally biased region" description="Basic and acidic residues" evidence="1">
    <location>
        <begin position="247"/>
        <end position="264"/>
    </location>
</feature>
<evidence type="ECO:0000256" key="1">
    <source>
        <dbReference type="SAM" id="MobiDB-lite"/>
    </source>
</evidence>
<feature type="compositionally biased region" description="Basic and acidic residues" evidence="1">
    <location>
        <begin position="175"/>
        <end position="188"/>
    </location>
</feature>
<dbReference type="AlphaFoldDB" id="A0AAN7ZM82"/>
<reference evidence="2" key="1">
    <citation type="submission" date="2023-08" db="EMBL/GenBank/DDBJ databases">
        <title>Black Yeasts Isolated from many extreme environments.</title>
        <authorList>
            <person name="Coleine C."/>
            <person name="Stajich J.E."/>
            <person name="Selbmann L."/>
        </authorList>
    </citation>
    <scope>NUCLEOTIDE SEQUENCE</scope>
    <source>
        <strain evidence="2">CCFEE 5810</strain>
    </source>
</reference>
<accession>A0AAN7ZM82</accession>
<evidence type="ECO:0000313" key="3">
    <source>
        <dbReference type="Proteomes" id="UP001310594"/>
    </source>
</evidence>
<feature type="region of interest" description="Disordered" evidence="1">
    <location>
        <begin position="102"/>
        <end position="121"/>
    </location>
</feature>
<feature type="compositionally biased region" description="Basic and acidic residues" evidence="1">
    <location>
        <begin position="377"/>
        <end position="388"/>
    </location>
</feature>
<dbReference type="Proteomes" id="UP001310594">
    <property type="component" value="Unassembled WGS sequence"/>
</dbReference>
<feature type="region of interest" description="Disordered" evidence="1">
    <location>
        <begin position="1"/>
        <end position="92"/>
    </location>
</feature>
<feature type="compositionally biased region" description="Polar residues" evidence="1">
    <location>
        <begin position="104"/>
        <end position="120"/>
    </location>
</feature>
<feature type="compositionally biased region" description="Basic and acidic residues" evidence="1">
    <location>
        <begin position="44"/>
        <end position="54"/>
    </location>
</feature>
<name>A0AAN7ZM82_9PEZI</name>
<feature type="compositionally biased region" description="Polar residues" evidence="1">
    <location>
        <begin position="323"/>
        <end position="335"/>
    </location>
</feature>
<proteinExistence type="predicted"/>
<protein>
    <submittedName>
        <fullName evidence="2">Uncharacterized protein</fullName>
    </submittedName>
</protein>
<evidence type="ECO:0000313" key="2">
    <source>
        <dbReference type="EMBL" id="KAK5695206.1"/>
    </source>
</evidence>
<feature type="region of interest" description="Disordered" evidence="1">
    <location>
        <begin position="162"/>
        <end position="398"/>
    </location>
</feature>
<comment type="caution">
    <text evidence="2">The sequence shown here is derived from an EMBL/GenBank/DDBJ whole genome shotgun (WGS) entry which is preliminary data.</text>
</comment>
<feature type="compositionally biased region" description="Low complexity" evidence="1">
    <location>
        <begin position="58"/>
        <end position="74"/>
    </location>
</feature>
<feature type="compositionally biased region" description="Basic and acidic residues" evidence="1">
    <location>
        <begin position="348"/>
        <end position="357"/>
    </location>
</feature>
<feature type="compositionally biased region" description="Basic and acidic residues" evidence="1">
    <location>
        <begin position="230"/>
        <end position="240"/>
    </location>
</feature>
<dbReference type="EMBL" id="JAVRQU010000014">
    <property type="protein sequence ID" value="KAK5695206.1"/>
    <property type="molecule type" value="Genomic_DNA"/>
</dbReference>
<organism evidence="2 3">
    <name type="scientific">Elasticomyces elasticus</name>
    <dbReference type="NCBI Taxonomy" id="574655"/>
    <lineage>
        <taxon>Eukaryota</taxon>
        <taxon>Fungi</taxon>
        <taxon>Dikarya</taxon>
        <taxon>Ascomycota</taxon>
        <taxon>Pezizomycotina</taxon>
        <taxon>Dothideomycetes</taxon>
        <taxon>Dothideomycetidae</taxon>
        <taxon>Mycosphaerellales</taxon>
        <taxon>Teratosphaeriaceae</taxon>
        <taxon>Elasticomyces</taxon>
    </lineage>
</organism>
<gene>
    <name evidence="2" type="ORF">LTR97_008712</name>
</gene>